<dbReference type="Gene3D" id="3.10.450.50">
    <property type="match status" value="1"/>
</dbReference>
<dbReference type="Pfam" id="PF12680">
    <property type="entry name" value="SnoaL_2"/>
    <property type="match status" value="1"/>
</dbReference>
<dbReference type="EMBL" id="JAFIRR010000136">
    <property type="protein sequence ID" value="MCO6418522.1"/>
    <property type="molecule type" value="Genomic_DNA"/>
</dbReference>
<dbReference type="RefSeq" id="WP_252955151.1">
    <property type="nucleotide sequence ID" value="NZ_JAFIRR010000136.1"/>
</dbReference>
<accession>A0ABT1D9B0</accession>
<organism evidence="2 3">
    <name type="scientific">Siccirubricoccus soli</name>
    <dbReference type="NCBI Taxonomy" id="2899147"/>
    <lineage>
        <taxon>Bacteria</taxon>
        <taxon>Pseudomonadati</taxon>
        <taxon>Pseudomonadota</taxon>
        <taxon>Alphaproteobacteria</taxon>
        <taxon>Acetobacterales</taxon>
        <taxon>Roseomonadaceae</taxon>
        <taxon>Siccirubricoccus</taxon>
    </lineage>
</organism>
<protein>
    <submittedName>
        <fullName evidence="2">Nuclear transport factor 2 family protein</fullName>
    </submittedName>
</protein>
<keyword evidence="3" id="KW-1185">Reference proteome</keyword>
<evidence type="ECO:0000313" key="3">
    <source>
        <dbReference type="Proteomes" id="UP001523392"/>
    </source>
</evidence>
<sequence>MCSSPADPTPVQRVTELYDRYAAGDRDCVLDALAEDVVWTSHGGELLPWSGRHEGRAGVEAYFRQLDAELKVTFYRCERIIAQGGWVAVQASVRTSFRGGPEQAFAKVDLLRLDGDRLAEFHEYYDSASLTRCVLEARAAPGG</sequence>
<dbReference type="InterPro" id="IPR032710">
    <property type="entry name" value="NTF2-like_dom_sf"/>
</dbReference>
<dbReference type="PANTHER" id="PTHR41252">
    <property type="entry name" value="BLR2505 PROTEIN"/>
    <property type="match status" value="1"/>
</dbReference>
<evidence type="ECO:0000313" key="2">
    <source>
        <dbReference type="EMBL" id="MCO6418522.1"/>
    </source>
</evidence>
<comment type="caution">
    <text evidence="2">The sequence shown here is derived from an EMBL/GenBank/DDBJ whole genome shotgun (WGS) entry which is preliminary data.</text>
</comment>
<dbReference type="Proteomes" id="UP001523392">
    <property type="component" value="Unassembled WGS sequence"/>
</dbReference>
<dbReference type="PANTHER" id="PTHR41252:SF1">
    <property type="entry name" value="BLR2505 PROTEIN"/>
    <property type="match status" value="1"/>
</dbReference>
<dbReference type="InterPro" id="IPR037401">
    <property type="entry name" value="SnoaL-like"/>
</dbReference>
<evidence type="ECO:0000259" key="1">
    <source>
        <dbReference type="Pfam" id="PF12680"/>
    </source>
</evidence>
<proteinExistence type="predicted"/>
<dbReference type="SUPFAM" id="SSF54427">
    <property type="entry name" value="NTF2-like"/>
    <property type="match status" value="1"/>
</dbReference>
<gene>
    <name evidence="2" type="ORF">JYK14_20485</name>
</gene>
<feature type="domain" description="SnoaL-like" evidence="1">
    <location>
        <begin position="14"/>
        <end position="120"/>
    </location>
</feature>
<reference evidence="2 3" key="1">
    <citation type="submission" date="2021-12" db="EMBL/GenBank/DDBJ databases">
        <title>Siccirubricoccus leaddurans sp. nov., a high concentration Zn2+ tolerance bacterium.</title>
        <authorList>
            <person name="Cao Y."/>
        </authorList>
    </citation>
    <scope>NUCLEOTIDE SEQUENCE [LARGE SCALE GENOMIC DNA]</scope>
    <source>
        <strain evidence="2 3">KC 17139</strain>
    </source>
</reference>
<name>A0ABT1D9B0_9PROT</name>